<dbReference type="InterPro" id="IPR011460">
    <property type="entry name" value="Lcl_C"/>
</dbReference>
<evidence type="ECO:0000313" key="3">
    <source>
        <dbReference type="Proteomes" id="UP000094056"/>
    </source>
</evidence>
<sequence length="147" mass="17318">MSNISIRKKDKWGFYGHSTIIHRYEEKSINGDGVVIDHATGLMWHQSGSSDYMRWDNARNWIGNLNYRKYAGYQDWRLPTLEEAVSLLEPGRRINNLYIDPVFNDEQWGIWSGDIYGAKGVWSVYFSLGNVRWNVKNRYVRPVRSLK</sequence>
<organism evidence="2 3">
    <name type="scientific">Candidatus Scalindua rubra</name>
    <dbReference type="NCBI Taxonomy" id="1872076"/>
    <lineage>
        <taxon>Bacteria</taxon>
        <taxon>Pseudomonadati</taxon>
        <taxon>Planctomycetota</taxon>
        <taxon>Candidatus Brocadiia</taxon>
        <taxon>Candidatus Brocadiales</taxon>
        <taxon>Candidatus Scalinduaceae</taxon>
        <taxon>Candidatus Scalindua</taxon>
    </lineage>
</organism>
<dbReference type="EMBL" id="MAYW01000014">
    <property type="protein sequence ID" value="ODS34036.1"/>
    <property type="molecule type" value="Genomic_DNA"/>
</dbReference>
<gene>
    <name evidence="2" type="ORF">SCARUB_00809</name>
</gene>
<reference evidence="2 3" key="1">
    <citation type="submission" date="2016-07" db="EMBL/GenBank/DDBJ databases">
        <title>Draft genome of Scalindua rubra, obtained from a brine-seawater interface in the Red Sea, sheds light on salt adaptation in anammox bacteria.</title>
        <authorList>
            <person name="Speth D.R."/>
            <person name="Lagkouvardos I."/>
            <person name="Wang Y."/>
            <person name="Qian P.-Y."/>
            <person name="Dutilh B.E."/>
            <person name="Jetten M.S."/>
        </authorList>
    </citation>
    <scope>NUCLEOTIDE SEQUENCE [LARGE SCALE GENOMIC DNA]</scope>
    <source>
        <strain evidence="2">BSI-1</strain>
    </source>
</reference>
<evidence type="ECO:0000313" key="2">
    <source>
        <dbReference type="EMBL" id="ODS34036.1"/>
    </source>
</evidence>
<proteinExistence type="predicted"/>
<name>A0A1E3XEH4_9BACT</name>
<feature type="domain" description="Lcl C-terminal" evidence="1">
    <location>
        <begin position="33"/>
        <end position="144"/>
    </location>
</feature>
<dbReference type="Pfam" id="PF07603">
    <property type="entry name" value="Lcl_C"/>
    <property type="match status" value="1"/>
</dbReference>
<accession>A0A1E3XEH4</accession>
<comment type="caution">
    <text evidence="2">The sequence shown here is derived from an EMBL/GenBank/DDBJ whole genome shotgun (WGS) entry which is preliminary data.</text>
</comment>
<dbReference type="Proteomes" id="UP000094056">
    <property type="component" value="Unassembled WGS sequence"/>
</dbReference>
<dbReference type="AlphaFoldDB" id="A0A1E3XEH4"/>
<protein>
    <recommendedName>
        <fullName evidence="1">Lcl C-terminal domain-containing protein</fullName>
    </recommendedName>
</protein>
<evidence type="ECO:0000259" key="1">
    <source>
        <dbReference type="Pfam" id="PF07603"/>
    </source>
</evidence>